<evidence type="ECO:0000313" key="2">
    <source>
        <dbReference type="EMBL" id="KNX35895.1"/>
    </source>
</evidence>
<gene>
    <name evidence="2" type="ORF">VV01_21760</name>
</gene>
<organism evidence="2 3">
    <name type="scientific">Luteipulveratus halotolerans</name>
    <dbReference type="NCBI Taxonomy" id="1631356"/>
    <lineage>
        <taxon>Bacteria</taxon>
        <taxon>Bacillati</taxon>
        <taxon>Actinomycetota</taxon>
        <taxon>Actinomycetes</taxon>
        <taxon>Micrococcales</taxon>
        <taxon>Dermacoccaceae</taxon>
        <taxon>Luteipulveratus</taxon>
    </lineage>
</organism>
<keyword evidence="3" id="KW-1185">Reference proteome</keyword>
<dbReference type="AlphaFoldDB" id="A0A0L6CE69"/>
<accession>A0A0L6CE69</accession>
<reference evidence="3" key="1">
    <citation type="submission" date="2015-03" db="EMBL/GenBank/DDBJ databases">
        <title>Luteipulveratus halotolerans sp. nov., a novel actinobacterium (Dermacoccaceae) from Sarawak, Malaysia.</title>
        <authorList>
            <person name="Juboi H."/>
            <person name="Basik A."/>
            <person name="Shamsul S.S."/>
            <person name="Arnold P."/>
            <person name="Schmitt E.K."/>
            <person name="Sanglier J.-J."/>
            <person name="Yeo T."/>
        </authorList>
    </citation>
    <scope>NUCLEOTIDE SEQUENCE [LARGE SCALE GENOMIC DNA]</scope>
    <source>
        <strain evidence="3">C296001</strain>
    </source>
</reference>
<protein>
    <submittedName>
        <fullName evidence="2">Uncharacterized protein</fullName>
    </submittedName>
</protein>
<evidence type="ECO:0000313" key="3">
    <source>
        <dbReference type="Proteomes" id="UP000037397"/>
    </source>
</evidence>
<name>A0A0L6CE69_9MICO</name>
<dbReference type="EMBL" id="LAIR01000003">
    <property type="protein sequence ID" value="KNX35895.1"/>
    <property type="molecule type" value="Genomic_DNA"/>
</dbReference>
<feature type="region of interest" description="Disordered" evidence="1">
    <location>
        <begin position="65"/>
        <end position="97"/>
    </location>
</feature>
<sequence>MCLDSAEENMVVELALAADHVLPERWNGWLRPVATAAAVADFMARWRRIDPNGVWGEAYESDSELVCPRSDDDGTQPESFARVGTAAGGEGDCCMNR</sequence>
<proteinExistence type="predicted"/>
<dbReference type="Proteomes" id="UP000037397">
    <property type="component" value="Unassembled WGS sequence"/>
</dbReference>
<comment type="caution">
    <text evidence="2">The sequence shown here is derived from an EMBL/GenBank/DDBJ whole genome shotgun (WGS) entry which is preliminary data.</text>
</comment>
<evidence type="ECO:0000256" key="1">
    <source>
        <dbReference type="SAM" id="MobiDB-lite"/>
    </source>
</evidence>